<dbReference type="SUPFAM" id="SSF141072">
    <property type="entry name" value="CalX-like"/>
    <property type="match status" value="2"/>
</dbReference>
<keyword evidence="4" id="KW-0406">Ion transport</keyword>
<dbReference type="EMBL" id="BMXI01000005">
    <property type="protein sequence ID" value="GHC49587.1"/>
    <property type="molecule type" value="Genomic_DNA"/>
</dbReference>
<reference evidence="6" key="2">
    <citation type="submission" date="2020-09" db="EMBL/GenBank/DDBJ databases">
        <authorList>
            <person name="Sun Q."/>
            <person name="Kim S."/>
        </authorList>
    </citation>
    <scope>NUCLEOTIDE SEQUENCE</scope>
    <source>
        <strain evidence="6">KCTC 12988</strain>
    </source>
</reference>
<evidence type="ECO:0000313" key="6">
    <source>
        <dbReference type="EMBL" id="GHC49587.1"/>
    </source>
</evidence>
<evidence type="ECO:0000256" key="3">
    <source>
        <dbReference type="ARBA" id="ARBA00022837"/>
    </source>
</evidence>
<evidence type="ECO:0000313" key="7">
    <source>
        <dbReference type="Proteomes" id="UP000644507"/>
    </source>
</evidence>
<keyword evidence="4" id="KW-0813">Transport</keyword>
<proteinExistence type="predicted"/>
<keyword evidence="1" id="KW-0732">Signal</keyword>
<dbReference type="Pfam" id="PF16184">
    <property type="entry name" value="Cadherin_3"/>
    <property type="match status" value="1"/>
</dbReference>
<organism evidence="6 7">
    <name type="scientific">Roseibacillus persicicus</name>
    <dbReference type="NCBI Taxonomy" id="454148"/>
    <lineage>
        <taxon>Bacteria</taxon>
        <taxon>Pseudomonadati</taxon>
        <taxon>Verrucomicrobiota</taxon>
        <taxon>Verrucomicrobiia</taxon>
        <taxon>Verrucomicrobiales</taxon>
        <taxon>Verrucomicrobiaceae</taxon>
        <taxon>Roseibacillus</taxon>
    </lineage>
</organism>
<dbReference type="InterPro" id="IPR038081">
    <property type="entry name" value="CalX-like_sf"/>
</dbReference>
<dbReference type="PANTHER" id="PTHR11878:SF65">
    <property type="entry name" value="NA_CA-EXCHANGE PROTEIN, ISOFORM G"/>
    <property type="match status" value="1"/>
</dbReference>
<dbReference type="AlphaFoldDB" id="A0A918TII3"/>
<protein>
    <recommendedName>
        <fullName evidence="5">Calx-beta domain-containing protein</fullName>
    </recommendedName>
</protein>
<dbReference type="PANTHER" id="PTHR11878">
    <property type="entry name" value="SODIUM/CALCIUM EXCHANGER"/>
    <property type="match status" value="1"/>
</dbReference>
<gene>
    <name evidence="6" type="ORF">GCM10007100_14410</name>
</gene>
<sequence>MKAFLPLLASAASLSAAGVPEVDLVFYGRVLNLAGGEPYVMTAGSLNWQIDGEEEVIFETSANLSAMKGGEISYQIRVPQHLAIAETLESVLPGLPLQEGADEVFFKNTNLTLNGETLRLADPGAFQMELSTAQRGSFKRLDLIYDGPLPDTDGDGLPDWWEDKYGTDRNLADANADPDGDLVSNLSEFQLGTDPVGDDQIPKLLSEYAFAVPTGGRAIPVITVIDSDSAAEDLVFEAQDVPDSMRLLLLGKAEPITTFTYADVNSGRVVFEHLGEQAEEVAFALTVRDETESHPAASAQCRLMVSEAAQLWAGWQLAGESPEDFPAVQDASQLAGAATLRGPSSPTAWESTESEQTEEVGRLFVGSVSEDTFLGTKESDVFLAGGGDRVLPGAGEDRIVVADSENTVVVSHFQASEDVLDLRLLLEPVEGRTLQNYVRLSGGVLQVDRDGDGSGFVDGEVRFESSEMPQELAELWDMGALETGEVIPRTTLFLASEGELAEEDLQEVQLTFRRRGDASETLTVPLIFSGTATMGADFANLPISLTFAPGEKVKTLQVKPFGDDLLEPTETLQVELASHADWDLAEDGASVTLTLTDLPSRVWLELAERVAIRDYDYPGQILIRRSGPTSIPLTVRLTAGGNATAFVDYRRLPSSVTFAPAQMVLTLDVEPLASGLLQNGSETVTVGVQPDSAYLLGETSSATVLIVERPATIADWMAVHSVNEERENFLLADGDSDGLNGLAEFAFGGNPFVPDGGEVTPILLSAGEGGFTLRYQRRIFAPELVYQVKSSTNLDSWESVDASSVREETQVLPDGMEQVTVHFLQPLPASCHFRVVADVLP</sequence>
<name>A0A918TII3_9BACT</name>
<dbReference type="Pfam" id="PF03160">
    <property type="entry name" value="Calx-beta"/>
    <property type="match status" value="2"/>
</dbReference>
<feature type="domain" description="Calx-beta" evidence="5">
    <location>
        <begin position="480"/>
        <end position="577"/>
    </location>
</feature>
<dbReference type="SMART" id="SM00237">
    <property type="entry name" value="Calx_beta"/>
    <property type="match status" value="1"/>
</dbReference>
<keyword evidence="3" id="KW-0106">Calcium</keyword>
<keyword evidence="7" id="KW-1185">Reference proteome</keyword>
<dbReference type="InterPro" id="IPR051171">
    <property type="entry name" value="CaCA"/>
</dbReference>
<dbReference type="GO" id="GO:0030001">
    <property type="term" value="P:metal ion transport"/>
    <property type="evidence" value="ECO:0007669"/>
    <property type="project" value="TreeGrafter"/>
</dbReference>
<dbReference type="Proteomes" id="UP000644507">
    <property type="component" value="Unassembled WGS sequence"/>
</dbReference>
<dbReference type="InterPro" id="IPR003644">
    <property type="entry name" value="Calx_beta"/>
</dbReference>
<dbReference type="InterPro" id="IPR011049">
    <property type="entry name" value="Serralysin-like_metalloprot_C"/>
</dbReference>
<evidence type="ECO:0000256" key="1">
    <source>
        <dbReference type="ARBA" id="ARBA00022729"/>
    </source>
</evidence>
<dbReference type="GO" id="GO:0016020">
    <property type="term" value="C:membrane"/>
    <property type="evidence" value="ECO:0007669"/>
    <property type="project" value="InterPro"/>
</dbReference>
<dbReference type="GO" id="GO:0007154">
    <property type="term" value="P:cell communication"/>
    <property type="evidence" value="ECO:0007669"/>
    <property type="project" value="InterPro"/>
</dbReference>
<evidence type="ECO:0000256" key="4">
    <source>
        <dbReference type="ARBA" id="ARBA00023065"/>
    </source>
</evidence>
<reference evidence="6" key="1">
    <citation type="journal article" date="2014" name="Int. J. Syst. Evol. Microbiol.">
        <title>Complete genome sequence of Corynebacterium casei LMG S-19264T (=DSM 44701T), isolated from a smear-ripened cheese.</title>
        <authorList>
            <consortium name="US DOE Joint Genome Institute (JGI-PGF)"/>
            <person name="Walter F."/>
            <person name="Albersmeier A."/>
            <person name="Kalinowski J."/>
            <person name="Ruckert C."/>
        </authorList>
    </citation>
    <scope>NUCLEOTIDE SEQUENCE</scope>
    <source>
        <strain evidence="6">KCTC 12988</strain>
    </source>
</reference>
<dbReference type="RefSeq" id="WP_189568984.1">
    <property type="nucleotide sequence ID" value="NZ_BMXI01000005.1"/>
</dbReference>
<accession>A0A918TII3</accession>
<comment type="caution">
    <text evidence="6">The sequence shown here is derived from an EMBL/GenBank/DDBJ whole genome shotgun (WGS) entry which is preliminary data.</text>
</comment>
<dbReference type="SUPFAM" id="SSF51120">
    <property type="entry name" value="beta-Roll"/>
    <property type="match status" value="1"/>
</dbReference>
<evidence type="ECO:0000256" key="2">
    <source>
        <dbReference type="ARBA" id="ARBA00022737"/>
    </source>
</evidence>
<keyword evidence="2" id="KW-0677">Repeat</keyword>
<dbReference type="Gene3D" id="2.60.40.2030">
    <property type="match status" value="2"/>
</dbReference>
<evidence type="ECO:0000259" key="5">
    <source>
        <dbReference type="SMART" id="SM00237"/>
    </source>
</evidence>